<name>A0AAW2K585_SESRA</name>
<dbReference type="EMBL" id="JACGWJ010000030">
    <property type="protein sequence ID" value="KAL0301722.1"/>
    <property type="molecule type" value="Genomic_DNA"/>
</dbReference>
<evidence type="ECO:0000313" key="2">
    <source>
        <dbReference type="EMBL" id="KAL0301722.1"/>
    </source>
</evidence>
<gene>
    <name evidence="2" type="ORF">Sradi_6449000</name>
</gene>
<accession>A0AAW2K585</accession>
<sequence>MAWVCFSEEDLDHILREVEAEVKGGAGQAADAIDEERPLDESLPQLGVEDIPGPLGEAPS</sequence>
<reference evidence="2" key="1">
    <citation type="submission" date="2020-06" db="EMBL/GenBank/DDBJ databases">
        <authorList>
            <person name="Li T."/>
            <person name="Hu X."/>
            <person name="Zhang T."/>
            <person name="Song X."/>
            <person name="Zhang H."/>
            <person name="Dai N."/>
            <person name="Sheng W."/>
            <person name="Hou X."/>
            <person name="Wei L."/>
        </authorList>
    </citation>
    <scope>NUCLEOTIDE SEQUENCE</scope>
    <source>
        <strain evidence="2">G02</strain>
        <tissue evidence="2">Leaf</tissue>
    </source>
</reference>
<comment type="caution">
    <text evidence="2">The sequence shown here is derived from an EMBL/GenBank/DDBJ whole genome shotgun (WGS) entry which is preliminary data.</text>
</comment>
<organism evidence="2">
    <name type="scientific">Sesamum radiatum</name>
    <name type="common">Black benniseed</name>
    <dbReference type="NCBI Taxonomy" id="300843"/>
    <lineage>
        <taxon>Eukaryota</taxon>
        <taxon>Viridiplantae</taxon>
        <taxon>Streptophyta</taxon>
        <taxon>Embryophyta</taxon>
        <taxon>Tracheophyta</taxon>
        <taxon>Spermatophyta</taxon>
        <taxon>Magnoliopsida</taxon>
        <taxon>eudicotyledons</taxon>
        <taxon>Gunneridae</taxon>
        <taxon>Pentapetalae</taxon>
        <taxon>asterids</taxon>
        <taxon>lamiids</taxon>
        <taxon>Lamiales</taxon>
        <taxon>Pedaliaceae</taxon>
        <taxon>Sesamum</taxon>
    </lineage>
</organism>
<protein>
    <submittedName>
        <fullName evidence="2">Uncharacterized protein</fullName>
    </submittedName>
</protein>
<reference evidence="2" key="2">
    <citation type="journal article" date="2024" name="Plant">
        <title>Genomic evolution and insights into agronomic trait innovations of Sesamum species.</title>
        <authorList>
            <person name="Miao H."/>
            <person name="Wang L."/>
            <person name="Qu L."/>
            <person name="Liu H."/>
            <person name="Sun Y."/>
            <person name="Le M."/>
            <person name="Wang Q."/>
            <person name="Wei S."/>
            <person name="Zheng Y."/>
            <person name="Lin W."/>
            <person name="Duan Y."/>
            <person name="Cao H."/>
            <person name="Xiong S."/>
            <person name="Wang X."/>
            <person name="Wei L."/>
            <person name="Li C."/>
            <person name="Ma Q."/>
            <person name="Ju M."/>
            <person name="Zhao R."/>
            <person name="Li G."/>
            <person name="Mu C."/>
            <person name="Tian Q."/>
            <person name="Mei H."/>
            <person name="Zhang T."/>
            <person name="Gao T."/>
            <person name="Zhang H."/>
        </authorList>
    </citation>
    <scope>NUCLEOTIDE SEQUENCE</scope>
    <source>
        <strain evidence="2">G02</strain>
    </source>
</reference>
<dbReference type="AlphaFoldDB" id="A0AAW2K585"/>
<proteinExistence type="predicted"/>
<evidence type="ECO:0000256" key="1">
    <source>
        <dbReference type="SAM" id="MobiDB-lite"/>
    </source>
</evidence>
<feature type="region of interest" description="Disordered" evidence="1">
    <location>
        <begin position="26"/>
        <end position="60"/>
    </location>
</feature>